<reference evidence="4" key="1">
    <citation type="submission" date="2020-06" db="EMBL/GenBank/DDBJ databases">
        <title>A chromosome-scale genome assembly of Talaromyces rugulosus W13939.</title>
        <authorList>
            <person name="Wang B."/>
            <person name="Guo L."/>
            <person name="Ye K."/>
            <person name="Wang L."/>
        </authorList>
    </citation>
    <scope>NUCLEOTIDE SEQUENCE [LARGE SCALE GENOMIC DNA]</scope>
    <source>
        <strain evidence="4">W13939</strain>
    </source>
</reference>
<keyword evidence="4" id="KW-1185">Reference proteome</keyword>
<dbReference type="Proteomes" id="UP000509510">
    <property type="component" value="Chromosome I"/>
</dbReference>
<gene>
    <name evidence="3" type="ORF">TRUGW13939_01632</name>
</gene>
<evidence type="ECO:0000313" key="4">
    <source>
        <dbReference type="Proteomes" id="UP000509510"/>
    </source>
</evidence>
<dbReference type="InterPro" id="IPR036812">
    <property type="entry name" value="NAD(P)_OxRdtase_dom_sf"/>
</dbReference>
<dbReference type="AlphaFoldDB" id="A0A7H8QLX9"/>
<sequence>MAAPLVIPKVIYGTAFKFDNTARLVEQALKAGFRGIDTASNKNAYSETLVGEGVAAAIASGDVSRDELYIQTKFSPFKEGRDPSIYPYNVTASIPEQIEQSVAASLRNLQTNYIDCFVLHSVYPSMEDTLTAWRAMEKLVPSSVRSLGLSNINADTLQTIYEFATVKPILVQNRFTQDTIDKPTPNFPKELPYPKVPFDRDVRDYCRVHDIAYTPWGLLWGNPSLLDDPEIFEKMGQQLGVSKQVACFACFLRLSKCKTKILCGTSKEERMSETLEGLRKIDRFLSESEGNKAIFQEWVDRVERIID</sequence>
<dbReference type="Gene3D" id="3.20.20.100">
    <property type="entry name" value="NADP-dependent oxidoreductase domain"/>
    <property type="match status" value="1"/>
</dbReference>
<accession>A0A7H8QLX9</accession>
<dbReference type="OrthoDB" id="5357513at2759"/>
<dbReference type="KEGG" id="trg:TRUGW13939_01632"/>
<protein>
    <recommendedName>
        <fullName evidence="2">NADP-dependent oxidoreductase domain-containing protein</fullName>
    </recommendedName>
</protein>
<dbReference type="CDD" id="cd19071">
    <property type="entry name" value="AKR_AKR1-5-like"/>
    <property type="match status" value="1"/>
</dbReference>
<dbReference type="GO" id="GO:0016491">
    <property type="term" value="F:oxidoreductase activity"/>
    <property type="evidence" value="ECO:0007669"/>
    <property type="project" value="UniProtKB-KW"/>
</dbReference>
<evidence type="ECO:0000259" key="2">
    <source>
        <dbReference type="Pfam" id="PF00248"/>
    </source>
</evidence>
<proteinExistence type="predicted"/>
<feature type="domain" description="NADP-dependent oxidoreductase" evidence="2">
    <location>
        <begin position="15"/>
        <end position="219"/>
    </location>
</feature>
<evidence type="ECO:0000313" key="3">
    <source>
        <dbReference type="EMBL" id="QKX54545.1"/>
    </source>
</evidence>
<dbReference type="PANTHER" id="PTHR11732">
    <property type="entry name" value="ALDO/KETO REDUCTASE"/>
    <property type="match status" value="1"/>
</dbReference>
<name>A0A7H8QLX9_TALRU</name>
<dbReference type="InterPro" id="IPR020471">
    <property type="entry name" value="AKR"/>
</dbReference>
<organism evidence="3 4">
    <name type="scientific">Talaromyces rugulosus</name>
    <name type="common">Penicillium rugulosum</name>
    <dbReference type="NCBI Taxonomy" id="121627"/>
    <lineage>
        <taxon>Eukaryota</taxon>
        <taxon>Fungi</taxon>
        <taxon>Dikarya</taxon>
        <taxon>Ascomycota</taxon>
        <taxon>Pezizomycotina</taxon>
        <taxon>Eurotiomycetes</taxon>
        <taxon>Eurotiomycetidae</taxon>
        <taxon>Eurotiales</taxon>
        <taxon>Trichocomaceae</taxon>
        <taxon>Talaromyces</taxon>
        <taxon>Talaromyces sect. Islandici</taxon>
    </lineage>
</organism>
<dbReference type="SUPFAM" id="SSF51430">
    <property type="entry name" value="NAD(P)-linked oxidoreductase"/>
    <property type="match status" value="1"/>
</dbReference>
<evidence type="ECO:0000256" key="1">
    <source>
        <dbReference type="ARBA" id="ARBA00023002"/>
    </source>
</evidence>
<dbReference type="InterPro" id="IPR023210">
    <property type="entry name" value="NADP_OxRdtase_dom"/>
</dbReference>
<dbReference type="EMBL" id="CP055898">
    <property type="protein sequence ID" value="QKX54545.1"/>
    <property type="molecule type" value="Genomic_DNA"/>
</dbReference>
<keyword evidence="1" id="KW-0560">Oxidoreductase</keyword>
<dbReference type="RefSeq" id="XP_035340724.1">
    <property type="nucleotide sequence ID" value="XM_035484831.1"/>
</dbReference>
<dbReference type="GeneID" id="55989142"/>
<dbReference type="Pfam" id="PF00248">
    <property type="entry name" value="Aldo_ket_red"/>
    <property type="match status" value="1"/>
</dbReference>